<dbReference type="AlphaFoldDB" id="E6TYX4"/>
<name>E6TYX4_EVAC2</name>
<dbReference type="SUPFAM" id="SSF89447">
    <property type="entry name" value="AbrB/MazE/MraZ-like"/>
    <property type="match status" value="1"/>
</dbReference>
<organism evidence="1 2">
    <name type="scientific">Evansella cellulosilytica (strain ATCC 21833 / DSM 2522 / FERM P-1141 / JCM 9156 / N-4)</name>
    <name type="common">Bacillus cellulosilyticus</name>
    <dbReference type="NCBI Taxonomy" id="649639"/>
    <lineage>
        <taxon>Bacteria</taxon>
        <taxon>Bacillati</taxon>
        <taxon>Bacillota</taxon>
        <taxon>Bacilli</taxon>
        <taxon>Bacillales</taxon>
        <taxon>Bacillaceae</taxon>
        <taxon>Evansella</taxon>
    </lineage>
</organism>
<dbReference type="KEGG" id="bco:Bcell_3064"/>
<dbReference type="Proteomes" id="UP000001401">
    <property type="component" value="Chromosome"/>
</dbReference>
<evidence type="ECO:0008006" key="3">
    <source>
        <dbReference type="Google" id="ProtNLM"/>
    </source>
</evidence>
<dbReference type="EMBL" id="CP002394">
    <property type="protein sequence ID" value="ADU31309.1"/>
    <property type="molecule type" value="Genomic_DNA"/>
</dbReference>
<proteinExistence type="predicted"/>
<protein>
    <recommendedName>
        <fullName evidence="3">SpoVT-AbrB domain-containing protein</fullName>
    </recommendedName>
</protein>
<dbReference type="OrthoDB" id="2896971at2"/>
<dbReference type="InterPro" id="IPR037914">
    <property type="entry name" value="SpoVT-AbrB_sf"/>
</dbReference>
<sequence>MDIKSYSKSVELNDAIDRSIECAVSTTYTITVPKIIRNIMGIIPGEQVNVGLSIEQQALLISKATRGTTDNIMIVRDNNKLTIPTELRRSLNLNKGDKFKVLTLQDRMAIFRKKTGNLVKRNY</sequence>
<evidence type="ECO:0000313" key="2">
    <source>
        <dbReference type="Proteomes" id="UP000001401"/>
    </source>
</evidence>
<gene>
    <name evidence="1" type="ordered locus">Bcell_3064</name>
</gene>
<keyword evidence="2" id="KW-1185">Reference proteome</keyword>
<dbReference type="RefSeq" id="WP_013489640.1">
    <property type="nucleotide sequence ID" value="NC_014829.1"/>
</dbReference>
<dbReference type="HOGENOM" id="CLU_2010645_0_0_9"/>
<dbReference type="eggNOG" id="ENOG5030Y7Q">
    <property type="taxonomic scope" value="Bacteria"/>
</dbReference>
<dbReference type="Gene3D" id="2.10.260.10">
    <property type="match status" value="1"/>
</dbReference>
<evidence type="ECO:0000313" key="1">
    <source>
        <dbReference type="EMBL" id="ADU31309.1"/>
    </source>
</evidence>
<reference evidence="1" key="1">
    <citation type="submission" date="2010-12" db="EMBL/GenBank/DDBJ databases">
        <title>Complete sequence of Bacillus cellulosilyticus DSM 2522.</title>
        <authorList>
            <consortium name="US DOE Joint Genome Institute"/>
            <person name="Lucas S."/>
            <person name="Copeland A."/>
            <person name="Lapidus A."/>
            <person name="Cheng J.-F."/>
            <person name="Bruce D."/>
            <person name="Goodwin L."/>
            <person name="Pitluck S."/>
            <person name="Chertkov O."/>
            <person name="Detter J.C."/>
            <person name="Han C."/>
            <person name="Tapia R."/>
            <person name="Land M."/>
            <person name="Hauser L."/>
            <person name="Jeffries C."/>
            <person name="Kyrpides N."/>
            <person name="Ivanova N."/>
            <person name="Mikhailova N."/>
            <person name="Brumm P."/>
            <person name="Mead D."/>
            <person name="Woyke T."/>
        </authorList>
    </citation>
    <scope>NUCLEOTIDE SEQUENCE [LARGE SCALE GENOMIC DNA]</scope>
    <source>
        <strain evidence="1">DSM 2522</strain>
    </source>
</reference>
<accession>E6TYX4</accession>